<feature type="domain" description="DNA mismatch repair protein S5" evidence="7">
    <location>
        <begin position="209"/>
        <end position="327"/>
    </location>
</feature>
<dbReference type="InterPro" id="IPR014721">
    <property type="entry name" value="Ribsml_uS5_D2-typ_fold_subgr"/>
</dbReference>
<dbReference type="GO" id="GO:0140664">
    <property type="term" value="F:ATP-dependent DNA damage sensor activity"/>
    <property type="evidence" value="ECO:0007669"/>
    <property type="project" value="InterPro"/>
</dbReference>
<dbReference type="SMART" id="SM01340">
    <property type="entry name" value="DNA_mis_repair"/>
    <property type="match status" value="1"/>
</dbReference>
<dbReference type="NCBIfam" id="TIGR00585">
    <property type="entry name" value="mutl"/>
    <property type="match status" value="1"/>
</dbReference>
<evidence type="ECO:0000256" key="5">
    <source>
        <dbReference type="HAMAP-Rule" id="MF_00149"/>
    </source>
</evidence>
<dbReference type="InterPro" id="IPR002099">
    <property type="entry name" value="MutL/Mlh/PMS"/>
</dbReference>
<dbReference type="InterPro" id="IPR020667">
    <property type="entry name" value="DNA_mismatch_repair_MutL"/>
</dbReference>
<dbReference type="GO" id="GO:0005524">
    <property type="term" value="F:ATP binding"/>
    <property type="evidence" value="ECO:0007669"/>
    <property type="project" value="InterPro"/>
</dbReference>
<evidence type="ECO:0000256" key="3">
    <source>
        <dbReference type="ARBA" id="ARBA00022763"/>
    </source>
</evidence>
<dbReference type="Proteomes" id="UP000245489">
    <property type="component" value="Unassembled WGS sequence"/>
</dbReference>
<dbReference type="Pfam" id="PF13589">
    <property type="entry name" value="HATPase_c_3"/>
    <property type="match status" value="1"/>
</dbReference>
<dbReference type="SUPFAM" id="SSF55874">
    <property type="entry name" value="ATPase domain of HSP90 chaperone/DNA topoisomerase II/histidine kinase"/>
    <property type="match status" value="1"/>
</dbReference>
<evidence type="ECO:0000256" key="4">
    <source>
        <dbReference type="ARBA" id="ARBA00023204"/>
    </source>
</evidence>
<proteinExistence type="inferred from homology"/>
<dbReference type="GO" id="GO:0032300">
    <property type="term" value="C:mismatch repair complex"/>
    <property type="evidence" value="ECO:0007669"/>
    <property type="project" value="InterPro"/>
</dbReference>
<keyword evidence="4 5" id="KW-0234">DNA repair</keyword>
<dbReference type="InterPro" id="IPR013507">
    <property type="entry name" value="DNA_mismatch_S5_2-like"/>
</dbReference>
<evidence type="ECO:0000313" key="8">
    <source>
        <dbReference type="EMBL" id="PWK17815.1"/>
    </source>
</evidence>
<dbReference type="SMART" id="SM00853">
    <property type="entry name" value="MutL_C"/>
    <property type="match status" value="1"/>
</dbReference>
<organism evidence="8 9">
    <name type="scientific">Arcicella aurantiaca</name>
    <dbReference type="NCBI Taxonomy" id="591202"/>
    <lineage>
        <taxon>Bacteria</taxon>
        <taxon>Pseudomonadati</taxon>
        <taxon>Bacteroidota</taxon>
        <taxon>Cytophagia</taxon>
        <taxon>Cytophagales</taxon>
        <taxon>Flectobacillaceae</taxon>
        <taxon>Arcicella</taxon>
    </lineage>
</organism>
<dbReference type="FunFam" id="3.30.565.10:FF:000003">
    <property type="entry name" value="DNA mismatch repair endonuclease MutL"/>
    <property type="match status" value="1"/>
</dbReference>
<dbReference type="OrthoDB" id="9763467at2"/>
<dbReference type="SUPFAM" id="SSF118116">
    <property type="entry name" value="DNA mismatch repair protein MutL"/>
    <property type="match status" value="1"/>
</dbReference>
<comment type="similarity">
    <text evidence="1 5">Belongs to the DNA mismatch repair MutL/HexB family.</text>
</comment>
<dbReference type="GO" id="GO:0030983">
    <property type="term" value="F:mismatched DNA binding"/>
    <property type="evidence" value="ECO:0007669"/>
    <property type="project" value="InterPro"/>
</dbReference>
<evidence type="ECO:0000259" key="6">
    <source>
        <dbReference type="SMART" id="SM00853"/>
    </source>
</evidence>
<dbReference type="RefSeq" id="WP_109744923.1">
    <property type="nucleotide sequence ID" value="NZ_QGGO01000033.1"/>
</dbReference>
<dbReference type="Gene3D" id="3.30.230.10">
    <property type="match status" value="1"/>
</dbReference>
<evidence type="ECO:0000313" key="9">
    <source>
        <dbReference type="Proteomes" id="UP000245489"/>
    </source>
</evidence>
<sequence>MLDIIQLLPDSIANQIAAGEVVQRPASVVKELLENSIDAGASTIQLIIREAGKTLIQVIDDGLGMSETDARMCFERHATSKIRTSDDLFKIRTMGFRGEAMASIAAVAQVEMRTRRKTEELGVLVKIEASEIKAQEAVATEQGTSIQVKNLFYNVPARRNFLKSNPVEMRHILDEFQRVSLANPEITFTLHHNDSEIYNLPAGKLSRRIVDLFGKNYREQLASCEEETSFVSVRGFVGKPEFSKKTRGEQFFFANNRYIKNGYLNHAVMSAFEGLIAEGTHPFYVLFIEIDPIHIDINVHPTKTEIKFDDERTVYAIVQAAVRKAMSQHNLTPSLDFETDVNFTNNIFNFGNSPFQTKQQSAETFNGGPAVTTAIRHDNSSPRERTNLTNWNKLYEGLNRTADDFERKEVSQANFDFGKDFEPTPFTLKSKANDISDMRLQRGFRDSEATTFQIHNRYIVSQVKSGMLLIDQRAAYERILYEKFTQHLQKNDGASQQLLFPTTVTLTPVDFHLVLEIQEEIRNLGFVLSVTGHDTFVVNGIPADSPDENEQAMIEGLLEQFKHNEANLHLDKSENVARSMAKRSAGRFGVHALTVLEMNALVEQLFASSNPSYTPSGELTMKILSLEEMAGLFLK</sequence>
<evidence type="ECO:0000256" key="2">
    <source>
        <dbReference type="ARBA" id="ARBA00021975"/>
    </source>
</evidence>
<keyword evidence="3 5" id="KW-0227">DNA damage</keyword>
<gene>
    <name evidence="5" type="primary">mutL</name>
    <name evidence="8" type="ORF">LV89_04262</name>
</gene>
<dbReference type="InterPro" id="IPR042121">
    <property type="entry name" value="MutL_C_regsub"/>
</dbReference>
<evidence type="ECO:0000256" key="1">
    <source>
        <dbReference type="ARBA" id="ARBA00006082"/>
    </source>
</evidence>
<keyword evidence="9" id="KW-1185">Reference proteome</keyword>
<dbReference type="CDD" id="cd00782">
    <property type="entry name" value="MutL_Trans"/>
    <property type="match status" value="1"/>
</dbReference>
<dbReference type="InterPro" id="IPR037198">
    <property type="entry name" value="MutL_C_sf"/>
</dbReference>
<dbReference type="EMBL" id="QGGO01000033">
    <property type="protein sequence ID" value="PWK17815.1"/>
    <property type="molecule type" value="Genomic_DNA"/>
</dbReference>
<dbReference type="AlphaFoldDB" id="A0A316DIV8"/>
<dbReference type="InterPro" id="IPR014790">
    <property type="entry name" value="MutL_C"/>
</dbReference>
<comment type="caution">
    <text evidence="8">The sequence shown here is derived from an EMBL/GenBank/DDBJ whole genome shotgun (WGS) entry which is preliminary data.</text>
</comment>
<dbReference type="InterPro" id="IPR042120">
    <property type="entry name" value="MutL_C_dimsub"/>
</dbReference>
<dbReference type="CDD" id="cd16926">
    <property type="entry name" value="HATPase_MutL-MLH-PMS-like"/>
    <property type="match status" value="1"/>
</dbReference>
<dbReference type="Gene3D" id="3.30.1370.100">
    <property type="entry name" value="MutL, C-terminal domain, regulatory subdomain"/>
    <property type="match status" value="1"/>
</dbReference>
<dbReference type="HAMAP" id="MF_00149">
    <property type="entry name" value="DNA_mis_repair"/>
    <property type="match status" value="1"/>
</dbReference>
<protein>
    <recommendedName>
        <fullName evidence="2 5">DNA mismatch repair protein MutL</fullName>
    </recommendedName>
</protein>
<dbReference type="Pfam" id="PF08676">
    <property type="entry name" value="MutL_C"/>
    <property type="match status" value="1"/>
</dbReference>
<dbReference type="PANTHER" id="PTHR10073">
    <property type="entry name" value="DNA MISMATCH REPAIR PROTEIN MLH, PMS, MUTL"/>
    <property type="match status" value="1"/>
</dbReference>
<dbReference type="PANTHER" id="PTHR10073:SF12">
    <property type="entry name" value="DNA MISMATCH REPAIR PROTEIN MLH1"/>
    <property type="match status" value="1"/>
</dbReference>
<dbReference type="GO" id="GO:0016887">
    <property type="term" value="F:ATP hydrolysis activity"/>
    <property type="evidence" value="ECO:0007669"/>
    <property type="project" value="InterPro"/>
</dbReference>
<accession>A0A316DIV8</accession>
<dbReference type="GO" id="GO:0006298">
    <property type="term" value="P:mismatch repair"/>
    <property type="evidence" value="ECO:0007669"/>
    <property type="project" value="UniProtKB-UniRule"/>
</dbReference>
<evidence type="ECO:0000259" key="7">
    <source>
        <dbReference type="SMART" id="SM01340"/>
    </source>
</evidence>
<name>A0A316DIV8_9BACT</name>
<dbReference type="Gene3D" id="3.30.565.10">
    <property type="entry name" value="Histidine kinase-like ATPase, C-terminal domain"/>
    <property type="match status" value="1"/>
</dbReference>
<dbReference type="Gene3D" id="3.30.1540.20">
    <property type="entry name" value="MutL, C-terminal domain, dimerisation subdomain"/>
    <property type="match status" value="1"/>
</dbReference>
<dbReference type="Pfam" id="PF01119">
    <property type="entry name" value="DNA_mis_repair"/>
    <property type="match status" value="1"/>
</dbReference>
<dbReference type="InterPro" id="IPR036890">
    <property type="entry name" value="HATPase_C_sf"/>
</dbReference>
<dbReference type="InterPro" id="IPR020568">
    <property type="entry name" value="Ribosomal_Su5_D2-typ_SF"/>
</dbReference>
<dbReference type="InterPro" id="IPR038973">
    <property type="entry name" value="MutL/Mlh/Pms-like"/>
</dbReference>
<reference evidence="8 9" key="1">
    <citation type="submission" date="2018-05" db="EMBL/GenBank/DDBJ databases">
        <title>Genomic Encyclopedia of Archaeal and Bacterial Type Strains, Phase II (KMG-II): from individual species to whole genera.</title>
        <authorList>
            <person name="Goeker M."/>
        </authorList>
    </citation>
    <scope>NUCLEOTIDE SEQUENCE [LARGE SCALE GENOMIC DNA]</scope>
    <source>
        <strain evidence="8 9">DSM 22214</strain>
    </source>
</reference>
<feature type="domain" description="MutL C-terminal dimerisation" evidence="6">
    <location>
        <begin position="450"/>
        <end position="592"/>
    </location>
</feature>
<comment type="function">
    <text evidence="5">This protein is involved in the repair of mismatches in DNA. It is required for dam-dependent methyl-directed DNA mismatch repair. May act as a 'molecular matchmaker', a protein that promotes the formation of a stable complex between two or more DNA-binding proteins in an ATP-dependent manner without itself being part of a final effector complex.</text>
</comment>
<dbReference type="SUPFAM" id="SSF54211">
    <property type="entry name" value="Ribosomal protein S5 domain 2-like"/>
    <property type="match status" value="1"/>
</dbReference>